<organism evidence="9 10">
    <name type="scientific">Planctomyces bekefii</name>
    <dbReference type="NCBI Taxonomy" id="1653850"/>
    <lineage>
        <taxon>Bacteria</taxon>
        <taxon>Pseudomonadati</taxon>
        <taxon>Planctomycetota</taxon>
        <taxon>Planctomycetia</taxon>
        <taxon>Planctomycetales</taxon>
        <taxon>Planctomycetaceae</taxon>
        <taxon>Planctomyces</taxon>
    </lineage>
</organism>
<gene>
    <name evidence="9" type="ORF">E3A20_30160</name>
</gene>
<comment type="cofactor">
    <cofactor evidence="1">
        <name>Mg(2+)</name>
        <dbReference type="ChEBI" id="CHEBI:18420"/>
    </cofactor>
</comment>
<evidence type="ECO:0000256" key="7">
    <source>
        <dbReference type="ARBA" id="ARBA00038093"/>
    </source>
</evidence>
<reference evidence="9 10" key="1">
    <citation type="submission" date="2019-08" db="EMBL/GenBank/DDBJ databases">
        <title>100 year-old enigma solved: identification of Planctomyces bekefii, the type genus and species of the phylum Planctomycetes.</title>
        <authorList>
            <person name="Svetlana D.N."/>
            <person name="Overmann J."/>
        </authorList>
    </citation>
    <scope>NUCLEOTIDE SEQUENCE [LARGE SCALE GENOMIC DNA]</scope>
    <source>
        <strain evidence="9">Phe10_nw2017</strain>
    </source>
</reference>
<evidence type="ECO:0000256" key="4">
    <source>
        <dbReference type="ARBA" id="ARBA00022723"/>
    </source>
</evidence>
<protein>
    <recommendedName>
        <fullName evidence="8">PIN domain-containing protein</fullName>
    </recommendedName>
</protein>
<reference evidence="9 10" key="2">
    <citation type="submission" date="2019-08" db="EMBL/GenBank/DDBJ databases">
        <authorList>
            <person name="Henke P."/>
        </authorList>
    </citation>
    <scope>NUCLEOTIDE SEQUENCE [LARGE SCALE GENOMIC DNA]</scope>
    <source>
        <strain evidence="9">Phe10_nw2017</strain>
    </source>
</reference>
<evidence type="ECO:0000256" key="5">
    <source>
        <dbReference type="ARBA" id="ARBA00022801"/>
    </source>
</evidence>
<evidence type="ECO:0000256" key="6">
    <source>
        <dbReference type="ARBA" id="ARBA00022842"/>
    </source>
</evidence>
<keyword evidence="6" id="KW-0460">Magnesium</keyword>
<keyword evidence="10" id="KW-1185">Reference proteome</keyword>
<keyword evidence="2" id="KW-1277">Toxin-antitoxin system</keyword>
<dbReference type="SUPFAM" id="SSF88723">
    <property type="entry name" value="PIN domain-like"/>
    <property type="match status" value="1"/>
</dbReference>
<dbReference type="InterPro" id="IPR002716">
    <property type="entry name" value="PIN_dom"/>
</dbReference>
<proteinExistence type="inferred from homology"/>
<evidence type="ECO:0000256" key="2">
    <source>
        <dbReference type="ARBA" id="ARBA00022649"/>
    </source>
</evidence>
<dbReference type="InterPro" id="IPR029060">
    <property type="entry name" value="PIN-like_dom_sf"/>
</dbReference>
<dbReference type="InterPro" id="IPR050556">
    <property type="entry name" value="Type_II_TA_system_RNase"/>
</dbReference>
<evidence type="ECO:0000256" key="3">
    <source>
        <dbReference type="ARBA" id="ARBA00022722"/>
    </source>
</evidence>
<dbReference type="AlphaFoldDB" id="A0A5C6M128"/>
<feature type="non-terminal residue" evidence="9">
    <location>
        <position position="1"/>
    </location>
</feature>
<sequence>RLQGKFAFSVFTRFEISRGFKEQGATNQLTRFKEFCRHSVIIPVNDSVFDRAEDLWAIARRGGLPCGDADLIIAATALETGRVLVTGNTAHFA</sequence>
<dbReference type="Gene3D" id="3.40.50.1010">
    <property type="entry name" value="5'-nuclease"/>
    <property type="match status" value="1"/>
</dbReference>
<dbReference type="PANTHER" id="PTHR33653:SF1">
    <property type="entry name" value="RIBONUCLEASE VAPC2"/>
    <property type="match status" value="1"/>
</dbReference>
<keyword evidence="5" id="KW-0378">Hydrolase</keyword>
<feature type="domain" description="PIN" evidence="8">
    <location>
        <begin position="5"/>
        <end position="90"/>
    </location>
</feature>
<evidence type="ECO:0000313" key="10">
    <source>
        <dbReference type="Proteomes" id="UP000321083"/>
    </source>
</evidence>
<comment type="similarity">
    <text evidence="7">Belongs to the PINc/VapC protein family.</text>
</comment>
<dbReference type="GO" id="GO:0016787">
    <property type="term" value="F:hydrolase activity"/>
    <property type="evidence" value="ECO:0007669"/>
    <property type="project" value="UniProtKB-KW"/>
</dbReference>
<evidence type="ECO:0000259" key="8">
    <source>
        <dbReference type="Pfam" id="PF01850"/>
    </source>
</evidence>
<keyword evidence="4" id="KW-0479">Metal-binding</keyword>
<comment type="caution">
    <text evidence="9">The sequence shown here is derived from an EMBL/GenBank/DDBJ whole genome shotgun (WGS) entry which is preliminary data.</text>
</comment>
<keyword evidence="3" id="KW-0540">Nuclease</keyword>
<dbReference type="GO" id="GO:0004518">
    <property type="term" value="F:nuclease activity"/>
    <property type="evidence" value="ECO:0007669"/>
    <property type="project" value="UniProtKB-KW"/>
</dbReference>
<dbReference type="EMBL" id="SRHE01000980">
    <property type="protein sequence ID" value="TWW07855.1"/>
    <property type="molecule type" value="Genomic_DNA"/>
</dbReference>
<dbReference type="PANTHER" id="PTHR33653">
    <property type="entry name" value="RIBONUCLEASE VAPC2"/>
    <property type="match status" value="1"/>
</dbReference>
<evidence type="ECO:0000256" key="1">
    <source>
        <dbReference type="ARBA" id="ARBA00001946"/>
    </source>
</evidence>
<dbReference type="Pfam" id="PF01850">
    <property type="entry name" value="PIN"/>
    <property type="match status" value="1"/>
</dbReference>
<evidence type="ECO:0000313" key="9">
    <source>
        <dbReference type="EMBL" id="TWW07855.1"/>
    </source>
</evidence>
<accession>A0A5C6M128</accession>
<dbReference type="GO" id="GO:0046872">
    <property type="term" value="F:metal ion binding"/>
    <property type="evidence" value="ECO:0007669"/>
    <property type="project" value="UniProtKB-KW"/>
</dbReference>
<dbReference type="Proteomes" id="UP000321083">
    <property type="component" value="Unassembled WGS sequence"/>
</dbReference>
<name>A0A5C6M128_9PLAN</name>